<dbReference type="GO" id="GO:0005737">
    <property type="term" value="C:cytoplasm"/>
    <property type="evidence" value="ECO:0007669"/>
    <property type="project" value="TreeGrafter"/>
</dbReference>
<dbReference type="AlphaFoldDB" id="A0A835WFH9"/>
<keyword evidence="3" id="KW-1185">Reference proteome</keyword>
<protein>
    <submittedName>
        <fullName evidence="2">Uncharacterized protein</fullName>
    </submittedName>
</protein>
<evidence type="ECO:0000313" key="2">
    <source>
        <dbReference type="EMBL" id="KAG2446564.1"/>
    </source>
</evidence>
<dbReference type="PANTHER" id="PTHR21096">
    <property type="entry name" value="PROTEIN FAM136A"/>
    <property type="match status" value="1"/>
</dbReference>
<organism evidence="2 3">
    <name type="scientific">Chlamydomonas schloesseri</name>
    <dbReference type="NCBI Taxonomy" id="2026947"/>
    <lineage>
        <taxon>Eukaryota</taxon>
        <taxon>Viridiplantae</taxon>
        <taxon>Chlorophyta</taxon>
        <taxon>core chlorophytes</taxon>
        <taxon>Chlorophyceae</taxon>
        <taxon>CS clade</taxon>
        <taxon>Chlamydomonadales</taxon>
        <taxon>Chlamydomonadaceae</taxon>
        <taxon>Chlamydomonas</taxon>
    </lineage>
</organism>
<comment type="caution">
    <text evidence="2">The sequence shown here is derived from an EMBL/GenBank/DDBJ whole genome shotgun (WGS) entry which is preliminary data.</text>
</comment>
<evidence type="ECO:0000256" key="1">
    <source>
        <dbReference type="ARBA" id="ARBA00009952"/>
    </source>
</evidence>
<sequence length="140" mass="15822">MAFMPQSVQDVQKAVENMIEDLQKTVLMPKQKEAFLCCAKCCDSAGGARDLEACVQRCSQPTAESQKVIQQALGDFQERFQRAAMRCQDEVKDQFGYDPSQSDQMRAQDKFNSCMELAGKEFLSKVPKLKADMLAALRRR</sequence>
<name>A0A835WFH9_9CHLO</name>
<evidence type="ECO:0000313" key="3">
    <source>
        <dbReference type="Proteomes" id="UP000613740"/>
    </source>
</evidence>
<accession>A0A835WFH9</accession>
<dbReference type="Pfam" id="PF05811">
    <property type="entry name" value="DUF842"/>
    <property type="match status" value="1"/>
</dbReference>
<dbReference type="OrthoDB" id="9975421at2759"/>
<dbReference type="InterPro" id="IPR008560">
    <property type="entry name" value="DUF842_euk"/>
</dbReference>
<proteinExistence type="inferred from homology"/>
<reference evidence="2" key="1">
    <citation type="journal article" date="2020" name="bioRxiv">
        <title>Comparative genomics of Chlamydomonas.</title>
        <authorList>
            <person name="Craig R.J."/>
            <person name="Hasan A.R."/>
            <person name="Ness R.W."/>
            <person name="Keightley P.D."/>
        </authorList>
    </citation>
    <scope>NUCLEOTIDE SEQUENCE</scope>
    <source>
        <strain evidence="2">CCAP 11/173</strain>
    </source>
</reference>
<dbReference type="Proteomes" id="UP000613740">
    <property type="component" value="Unassembled WGS sequence"/>
</dbReference>
<dbReference type="PANTHER" id="PTHR21096:SF0">
    <property type="entry name" value="PROTEIN FAM136A"/>
    <property type="match status" value="1"/>
</dbReference>
<dbReference type="EMBL" id="JAEHOD010000026">
    <property type="protein sequence ID" value="KAG2446564.1"/>
    <property type="molecule type" value="Genomic_DNA"/>
</dbReference>
<comment type="similarity">
    <text evidence="1">Belongs to the FAM136 family.</text>
</comment>
<gene>
    <name evidence="2" type="ORF">HYH02_008551</name>
</gene>